<accession>A0A0F9ZJ48</accession>
<evidence type="ECO:0000259" key="1">
    <source>
        <dbReference type="Pfam" id="PF16363"/>
    </source>
</evidence>
<dbReference type="STRING" id="1618566.UR35_C0010G0015"/>
<dbReference type="PANTHER" id="PTHR43000">
    <property type="entry name" value="DTDP-D-GLUCOSE 4,6-DEHYDRATASE-RELATED"/>
    <property type="match status" value="1"/>
</dbReference>
<gene>
    <name evidence="2" type="ORF">UR35_C0010G0015</name>
</gene>
<evidence type="ECO:0000313" key="2">
    <source>
        <dbReference type="EMBL" id="KKP44223.1"/>
    </source>
</evidence>
<evidence type="ECO:0000313" key="3">
    <source>
        <dbReference type="Proteomes" id="UP000034778"/>
    </source>
</evidence>
<dbReference type="AlphaFoldDB" id="A0A0F9ZJ48"/>
<comment type="caution">
    <text evidence="2">The sequence shown here is derived from an EMBL/GenBank/DDBJ whole genome shotgun (WGS) entry which is preliminary data.</text>
</comment>
<protein>
    <submittedName>
        <fullName evidence="2">NAD-dependent epimerase/dehydratase</fullName>
    </submittedName>
</protein>
<reference evidence="2 3" key="1">
    <citation type="journal article" date="2015" name="Nature">
        <title>rRNA introns, odd ribosomes, and small enigmatic genomes across a large radiation of phyla.</title>
        <authorList>
            <person name="Brown C.T."/>
            <person name="Hug L.A."/>
            <person name="Thomas B.C."/>
            <person name="Sharon I."/>
            <person name="Castelle C.J."/>
            <person name="Singh A."/>
            <person name="Wilkins M.J."/>
            <person name="Williams K.H."/>
            <person name="Banfield J.F."/>
        </authorList>
    </citation>
    <scope>NUCLEOTIDE SEQUENCE [LARGE SCALE GENOMIC DNA]</scope>
</reference>
<dbReference type="InterPro" id="IPR016040">
    <property type="entry name" value="NAD(P)-bd_dom"/>
</dbReference>
<name>A0A0F9ZJ48_9BACT</name>
<dbReference type="SUPFAM" id="SSF51735">
    <property type="entry name" value="NAD(P)-binding Rossmann-fold domains"/>
    <property type="match status" value="1"/>
</dbReference>
<dbReference type="PATRIC" id="fig|1618566.3.peg.774"/>
<dbReference type="EMBL" id="LBOW01000010">
    <property type="protein sequence ID" value="KKP44223.1"/>
    <property type="molecule type" value="Genomic_DNA"/>
</dbReference>
<feature type="domain" description="NAD(P)-binding" evidence="1">
    <location>
        <begin position="4"/>
        <end position="326"/>
    </location>
</feature>
<dbReference type="InterPro" id="IPR036291">
    <property type="entry name" value="NAD(P)-bd_dom_sf"/>
</dbReference>
<dbReference type="Gene3D" id="3.40.50.720">
    <property type="entry name" value="NAD(P)-binding Rossmann-like Domain"/>
    <property type="match status" value="1"/>
</dbReference>
<organism evidence="2 3">
    <name type="scientific">Candidatus Woesebacteria bacterium GW2011_GWB1_33_22</name>
    <dbReference type="NCBI Taxonomy" id="1618566"/>
    <lineage>
        <taxon>Bacteria</taxon>
        <taxon>Candidatus Woeseibacteriota</taxon>
    </lineage>
</organism>
<proteinExistence type="predicted"/>
<dbReference type="Pfam" id="PF16363">
    <property type="entry name" value="GDP_Man_Dehyd"/>
    <property type="match status" value="1"/>
</dbReference>
<sequence length="343" mass="39336">MKYLITGGAGFIGSNLARQLLKNDNKVTIFDNLSRKGTELNIKNLLKDHKKNISFVKADIRNKSELEKNVVKNDIVFHLAGHVSITGSVKNPVEDFEVNALGSLNLLEVARKMKKPPLLIYSSTNKVYGHLTGIEMKETKTRYVFAKQENKRGVKENNLLDFYTPYGCSKGSADQYFIDYNRIFGIPTIVFRQSCIYGPQQFGVEDQGWVAWFLIACELHKSINIYGDGKQVRDILHVNDLISAYMLAIDKYTNKDEVYNIGGGLDFTYSIWQEFKELARKFTKYIPDASYSEWRPGDQKIYYSDNTKLLKRLGWKPKISPEDGVGDLYNWIIKNKDFLATIF</sequence>
<dbReference type="Proteomes" id="UP000034778">
    <property type="component" value="Unassembled WGS sequence"/>
</dbReference>